<evidence type="ECO:0000313" key="1">
    <source>
        <dbReference type="EMBL" id="MFC6824844.1"/>
    </source>
</evidence>
<dbReference type="AlphaFoldDB" id="A0ABD5TWG9"/>
<gene>
    <name evidence="1" type="ORF">ACFQEV_07530</name>
</gene>
<accession>A0ABD5TWG9</accession>
<dbReference type="InterPro" id="IPR006311">
    <property type="entry name" value="TAT_signal"/>
</dbReference>
<name>A0ABD5TWG9_9EURY</name>
<reference evidence="1 2" key="1">
    <citation type="journal article" date="2019" name="Int. J. Syst. Evol. Microbiol.">
        <title>The Global Catalogue of Microorganisms (GCM) 10K type strain sequencing project: providing services to taxonomists for standard genome sequencing and annotation.</title>
        <authorList>
            <consortium name="The Broad Institute Genomics Platform"/>
            <consortium name="The Broad Institute Genome Sequencing Center for Infectious Disease"/>
            <person name="Wu L."/>
            <person name="Ma J."/>
        </authorList>
    </citation>
    <scope>NUCLEOTIDE SEQUENCE [LARGE SCALE GENOMIC DNA]</scope>
    <source>
        <strain evidence="1 2">YIM 94188</strain>
    </source>
</reference>
<dbReference type="RefSeq" id="WP_379694309.1">
    <property type="nucleotide sequence ID" value="NZ_JBHSXH010000009.1"/>
</dbReference>
<dbReference type="PROSITE" id="PS51318">
    <property type="entry name" value="TAT"/>
    <property type="match status" value="1"/>
</dbReference>
<protein>
    <submittedName>
        <fullName evidence="1">Transcriptional initiation protein Tat</fullName>
    </submittedName>
</protein>
<dbReference type="Proteomes" id="UP001596408">
    <property type="component" value="Unassembled WGS sequence"/>
</dbReference>
<proteinExistence type="predicted"/>
<evidence type="ECO:0000313" key="2">
    <source>
        <dbReference type="Proteomes" id="UP001596408"/>
    </source>
</evidence>
<organism evidence="1 2">
    <name type="scientific">Halopelagius fulvigenes</name>
    <dbReference type="NCBI Taxonomy" id="1198324"/>
    <lineage>
        <taxon>Archaea</taxon>
        <taxon>Methanobacteriati</taxon>
        <taxon>Methanobacteriota</taxon>
        <taxon>Stenosarchaea group</taxon>
        <taxon>Halobacteria</taxon>
        <taxon>Halobacteriales</taxon>
        <taxon>Haloferacaceae</taxon>
    </lineage>
</organism>
<keyword evidence="2" id="KW-1185">Reference proteome</keyword>
<sequence>MVPDPTLTRRRLLAGAGATAGAALLGAGAVAPEWLPDALTDRLVVHAAEPPNHLWRQTVTDEHADEAVAALESAVERAKQSRSRVTLSEVSDDLRHYLNHSPSGGWVESARTESDNWTRLFNATYGLQFAGEAIGYARVALGEADPEALVERGRTLRSDAEEVRDSVSDYRVSDPGRDLAGLYAVERSLSFAKSNSYWSGTYTGGEADVSEYSEHGLVSTWGSQLQAEQYLRDARHYRERYRETLGEGARSYADELDAALKSLRSDVEQFPTHREMRERLETDDVGQATPYGVVRWRLTRTCFDEDFRFDADGYRAKHAVERLVRLARALLDRRAHEYAVGELGVSPDDSDYDAGRALTAKRAAMRTFRRVRRTRNSPFESVLAEESANRIRAGDIGLESAFRDGDRPAWRPRVEASVSFLVGEGGMRELGDVAGAVLE</sequence>
<comment type="caution">
    <text evidence="1">The sequence shown here is derived from an EMBL/GenBank/DDBJ whole genome shotgun (WGS) entry which is preliminary data.</text>
</comment>
<dbReference type="EMBL" id="JBHSXH010000009">
    <property type="protein sequence ID" value="MFC6824844.1"/>
    <property type="molecule type" value="Genomic_DNA"/>
</dbReference>